<evidence type="ECO:0000313" key="3">
    <source>
        <dbReference type="Proteomes" id="UP000195787"/>
    </source>
</evidence>
<dbReference type="RefSeq" id="WP_086989853.1">
    <property type="nucleotide sequence ID" value="NZ_FUHU01000003.1"/>
</dbReference>
<name>A0A1R4EQE7_9MICO</name>
<keyword evidence="1" id="KW-0812">Transmembrane</keyword>
<sequence>MLLTASLIAAIVLNALVAGLFFAFSTAVLPGLRDVDDRAFVTIFRRINAAIQNPVFLAVFFGAPILAVLAAGTALIQGTELNTTMIVVGALLSAATFMFTSSRSVPLNTMLDRLPANTDADARSARERFEPLWSRWNVIRTLTATASVAVLSIALVF</sequence>
<accession>A0A1R4EQE7</accession>
<organism evidence="2 3">
    <name type="scientific">Agrococcus casei LMG 22410</name>
    <dbReference type="NCBI Taxonomy" id="1255656"/>
    <lineage>
        <taxon>Bacteria</taxon>
        <taxon>Bacillati</taxon>
        <taxon>Actinomycetota</taxon>
        <taxon>Actinomycetes</taxon>
        <taxon>Micrococcales</taxon>
        <taxon>Microbacteriaceae</taxon>
        <taxon>Agrococcus</taxon>
    </lineage>
</organism>
<feature type="transmembrane region" description="Helical" evidence="1">
    <location>
        <begin position="6"/>
        <end position="32"/>
    </location>
</feature>
<dbReference type="AlphaFoldDB" id="A0A1R4EQE7"/>
<dbReference type="Proteomes" id="UP000195787">
    <property type="component" value="Unassembled WGS sequence"/>
</dbReference>
<feature type="transmembrane region" description="Helical" evidence="1">
    <location>
        <begin position="53"/>
        <end position="76"/>
    </location>
</feature>
<keyword evidence="3" id="KW-1185">Reference proteome</keyword>
<dbReference type="EMBL" id="FUHU01000003">
    <property type="protein sequence ID" value="SJM45789.1"/>
    <property type="molecule type" value="Genomic_DNA"/>
</dbReference>
<dbReference type="OrthoDB" id="4827927at2"/>
<protein>
    <submittedName>
        <fullName evidence="2">Integral-membrane protein</fullName>
    </submittedName>
</protein>
<evidence type="ECO:0000313" key="2">
    <source>
        <dbReference type="EMBL" id="SJM45789.1"/>
    </source>
</evidence>
<gene>
    <name evidence="2" type="ORF">CZ674_00140</name>
</gene>
<dbReference type="Pfam" id="PF08592">
    <property type="entry name" value="Anthrone_oxy"/>
    <property type="match status" value="1"/>
</dbReference>
<evidence type="ECO:0000256" key="1">
    <source>
        <dbReference type="SAM" id="Phobius"/>
    </source>
</evidence>
<keyword evidence="1" id="KW-1133">Transmembrane helix</keyword>
<dbReference type="InterPro" id="IPR013901">
    <property type="entry name" value="Anthrone_oxy"/>
</dbReference>
<reference evidence="2 3" key="1">
    <citation type="submission" date="2017-02" db="EMBL/GenBank/DDBJ databases">
        <authorList>
            <person name="Peterson S.W."/>
        </authorList>
    </citation>
    <scope>NUCLEOTIDE SEQUENCE [LARGE SCALE GENOMIC DNA]</scope>
    <source>
        <strain evidence="2 3">LMG 22410</strain>
    </source>
</reference>
<dbReference type="GeneID" id="303171617"/>
<feature type="transmembrane region" description="Helical" evidence="1">
    <location>
        <begin position="82"/>
        <end position="100"/>
    </location>
</feature>
<keyword evidence="1" id="KW-0472">Membrane</keyword>
<proteinExistence type="predicted"/>